<keyword evidence="7" id="KW-0808">Transferase</keyword>
<comment type="subcellular location">
    <subcellularLocation>
        <location evidence="3">Nucleus</location>
    </subcellularLocation>
</comment>
<dbReference type="Gene3D" id="3.30.460.10">
    <property type="entry name" value="Beta Polymerase, domain 2"/>
    <property type="match status" value="1"/>
</dbReference>
<dbReference type="GO" id="GO:0031123">
    <property type="term" value="P:RNA 3'-end processing"/>
    <property type="evidence" value="ECO:0007669"/>
    <property type="project" value="InterPro"/>
</dbReference>
<dbReference type="OrthoDB" id="412748at2759"/>
<dbReference type="AlphaFoldDB" id="A0A5N6N5R5"/>
<evidence type="ECO:0000313" key="17">
    <source>
        <dbReference type="Proteomes" id="UP000326396"/>
    </source>
</evidence>
<dbReference type="PANTHER" id="PTHR10682">
    <property type="entry name" value="POLY A POLYMERASE"/>
    <property type="match status" value="1"/>
</dbReference>
<dbReference type="GO" id="GO:0046872">
    <property type="term" value="F:metal ion binding"/>
    <property type="evidence" value="ECO:0007669"/>
    <property type="project" value="UniProtKB-KW"/>
</dbReference>
<dbReference type="GO" id="GO:0003723">
    <property type="term" value="F:RNA binding"/>
    <property type="evidence" value="ECO:0007669"/>
    <property type="project" value="InterPro"/>
</dbReference>
<keyword evidence="11" id="KW-0460">Magnesium</keyword>
<comment type="caution">
    <text evidence="16">The sequence shown here is derived from an EMBL/GenBank/DDBJ whole genome shotgun (WGS) entry which is preliminary data.</text>
</comment>
<evidence type="ECO:0000256" key="4">
    <source>
        <dbReference type="ARBA" id="ARBA00010912"/>
    </source>
</evidence>
<dbReference type="Gene3D" id="3.30.70.590">
    <property type="entry name" value="Poly(A) polymerase predicted RNA binding domain"/>
    <property type="match status" value="1"/>
</dbReference>
<evidence type="ECO:0000313" key="16">
    <source>
        <dbReference type="EMBL" id="KAD4384598.1"/>
    </source>
</evidence>
<accession>A0A5N6N5R5</accession>
<keyword evidence="9" id="KW-0547">Nucleotide-binding</keyword>
<evidence type="ECO:0000256" key="12">
    <source>
        <dbReference type="ARBA" id="ARBA00023242"/>
    </source>
</evidence>
<evidence type="ECO:0000256" key="5">
    <source>
        <dbReference type="ARBA" id="ARBA00012388"/>
    </source>
</evidence>
<protein>
    <recommendedName>
        <fullName evidence="5">polynucleotide adenylyltransferase</fullName>
        <ecNumber evidence="5">2.7.7.19</ecNumber>
    </recommendedName>
</protein>
<evidence type="ECO:0000256" key="2">
    <source>
        <dbReference type="ARBA" id="ARBA00001946"/>
    </source>
</evidence>
<sequence length="674" mass="75935">MDSSSSKFGGCGHTCANSGNGYKGERKRKLYPTRDGRKLAALHLSSPFLILIWKTGVAFGSKGMVFSMSPDRPPLVRLASEWFFRAGSRPGPTGGHPPQRKQHCSPPPEKQKILEKILSIPVFFFPKKTVILVSCMAYVIINHNNPSATPVLVPSYPSLNLINPNSGHNPHSHHQKVLIPVQFALNPAVVAQIELDRSISLQQFMNDEGLVPSQEEERRRFNVIQKLKEIAIKWIKRVAYLHRLPQNHTRVASATILTYGSYGLGVHNAASDIDALCVGPWFASLTEDFFTVLHDILAKRVGVSDIQCVKDAKVPLMRFKFEGISVDLPYAQLQVTTVPENVDILNPLFLNGIDETSWKSLSGVRANNSILQLVPNVKIFQQLLRCVKLWAKRRGVYGNLFGFFGGVHLAVLTAYVCQRNPNVSLAGLVSIFFKTFASWPWPAPVLLQQGIMMPHHHSETRSLMPIQLPSSPHEFCHSNVTISTFMKIRTEFSRGYCYTQELLKSQFDWRNLFEPYPYSKIYQQFLKICLSTSNEDYLGDWIGWVKSRFRGLLVKLEEVHVFYDPNPTEYFDTTIKDPNVVFYWGLVPGKNNLLNLDSIQDGFKKNLGMGHKGVTGNITLLVVQSSQLPKNLQNFDTHPMFPSSGQLVPMYANHVPQSFFRDSAPEHSSFGLLN</sequence>
<dbReference type="CDD" id="cd05402">
    <property type="entry name" value="NT_PAP_TUTase"/>
    <property type="match status" value="1"/>
</dbReference>
<evidence type="ECO:0000259" key="15">
    <source>
        <dbReference type="Pfam" id="PF20750"/>
    </source>
</evidence>
<comment type="cofactor">
    <cofactor evidence="1">
        <name>Mn(2+)</name>
        <dbReference type="ChEBI" id="CHEBI:29035"/>
    </cofactor>
</comment>
<dbReference type="InterPro" id="IPR007012">
    <property type="entry name" value="PolA_pol_cen_dom"/>
</dbReference>
<keyword evidence="10" id="KW-0067">ATP-binding</keyword>
<evidence type="ECO:0000256" key="7">
    <source>
        <dbReference type="ARBA" id="ARBA00022679"/>
    </source>
</evidence>
<dbReference type="InterPro" id="IPR011068">
    <property type="entry name" value="NuclTrfase_I-like_C"/>
</dbReference>
<dbReference type="InterPro" id="IPR048840">
    <property type="entry name" value="PolA_pol_NTPase"/>
</dbReference>
<evidence type="ECO:0000256" key="6">
    <source>
        <dbReference type="ARBA" id="ARBA00022664"/>
    </source>
</evidence>
<dbReference type="GO" id="GO:0005524">
    <property type="term" value="F:ATP binding"/>
    <property type="evidence" value="ECO:0007669"/>
    <property type="project" value="UniProtKB-KW"/>
</dbReference>
<dbReference type="Proteomes" id="UP000326396">
    <property type="component" value="Linkage Group LG3"/>
</dbReference>
<keyword evidence="6" id="KW-0507">mRNA processing</keyword>
<evidence type="ECO:0000256" key="9">
    <source>
        <dbReference type="ARBA" id="ARBA00022741"/>
    </source>
</evidence>
<evidence type="ECO:0000256" key="1">
    <source>
        <dbReference type="ARBA" id="ARBA00001936"/>
    </source>
</evidence>
<evidence type="ECO:0000256" key="3">
    <source>
        <dbReference type="ARBA" id="ARBA00004123"/>
    </source>
</evidence>
<evidence type="ECO:0000256" key="13">
    <source>
        <dbReference type="SAM" id="MobiDB-lite"/>
    </source>
</evidence>
<dbReference type="Pfam" id="PF20750">
    <property type="entry name" value="PAP_NTPase"/>
    <property type="match status" value="1"/>
</dbReference>
<comment type="similarity">
    <text evidence="4">Belongs to the poly(A) polymerase family.</text>
</comment>
<evidence type="ECO:0000259" key="14">
    <source>
        <dbReference type="Pfam" id="PF04928"/>
    </source>
</evidence>
<dbReference type="GO" id="GO:0006397">
    <property type="term" value="P:mRNA processing"/>
    <property type="evidence" value="ECO:0007669"/>
    <property type="project" value="UniProtKB-KW"/>
</dbReference>
<dbReference type="PANTHER" id="PTHR10682:SF33">
    <property type="entry name" value="NUCLEAR POLY(A) POLYMERASE 3"/>
    <property type="match status" value="1"/>
</dbReference>
<dbReference type="InterPro" id="IPR043519">
    <property type="entry name" value="NT_sf"/>
</dbReference>
<dbReference type="Pfam" id="PF04928">
    <property type="entry name" value="PAP_central"/>
    <property type="match status" value="1"/>
</dbReference>
<dbReference type="SUPFAM" id="SSF81631">
    <property type="entry name" value="PAP/OAS1 substrate-binding domain"/>
    <property type="match status" value="1"/>
</dbReference>
<dbReference type="GO" id="GO:0005634">
    <property type="term" value="C:nucleus"/>
    <property type="evidence" value="ECO:0007669"/>
    <property type="project" value="UniProtKB-SubCell"/>
</dbReference>
<organism evidence="16 17">
    <name type="scientific">Mikania micrantha</name>
    <name type="common">bitter vine</name>
    <dbReference type="NCBI Taxonomy" id="192012"/>
    <lineage>
        <taxon>Eukaryota</taxon>
        <taxon>Viridiplantae</taxon>
        <taxon>Streptophyta</taxon>
        <taxon>Embryophyta</taxon>
        <taxon>Tracheophyta</taxon>
        <taxon>Spermatophyta</taxon>
        <taxon>Magnoliopsida</taxon>
        <taxon>eudicotyledons</taxon>
        <taxon>Gunneridae</taxon>
        <taxon>Pentapetalae</taxon>
        <taxon>asterids</taxon>
        <taxon>campanulids</taxon>
        <taxon>Asterales</taxon>
        <taxon>Asteraceae</taxon>
        <taxon>Asteroideae</taxon>
        <taxon>Heliantheae alliance</taxon>
        <taxon>Eupatorieae</taxon>
        <taxon>Mikania</taxon>
    </lineage>
</organism>
<dbReference type="EMBL" id="SZYD01000013">
    <property type="protein sequence ID" value="KAD4384598.1"/>
    <property type="molecule type" value="Genomic_DNA"/>
</dbReference>
<reference evidence="16 17" key="1">
    <citation type="submission" date="2019-05" db="EMBL/GenBank/DDBJ databases">
        <title>Mikania micrantha, genome provides insights into the molecular mechanism of rapid growth.</title>
        <authorList>
            <person name="Liu B."/>
        </authorList>
    </citation>
    <scope>NUCLEOTIDE SEQUENCE [LARGE SCALE GENOMIC DNA]</scope>
    <source>
        <strain evidence="16">NLD-2019</strain>
        <tissue evidence="16">Leaf</tissue>
    </source>
</reference>
<dbReference type="Gene3D" id="1.10.1410.10">
    <property type="match status" value="1"/>
</dbReference>
<name>A0A5N6N5R5_9ASTR</name>
<dbReference type="SUPFAM" id="SSF55003">
    <property type="entry name" value="PAP/Archaeal CCA-adding enzyme, C-terminal domain"/>
    <property type="match status" value="1"/>
</dbReference>
<keyword evidence="12" id="KW-0539">Nucleus</keyword>
<keyword evidence="8" id="KW-0479">Metal-binding</keyword>
<proteinExistence type="inferred from homology"/>
<evidence type="ECO:0000256" key="8">
    <source>
        <dbReference type="ARBA" id="ARBA00022723"/>
    </source>
</evidence>
<keyword evidence="17" id="KW-1185">Reference proteome</keyword>
<dbReference type="SUPFAM" id="SSF81301">
    <property type="entry name" value="Nucleotidyltransferase"/>
    <property type="match status" value="1"/>
</dbReference>
<dbReference type="EC" id="2.7.7.19" evidence="5"/>
<evidence type="ECO:0000256" key="10">
    <source>
        <dbReference type="ARBA" id="ARBA00022840"/>
    </source>
</evidence>
<dbReference type="GO" id="GO:1990817">
    <property type="term" value="F:poly(A) RNA polymerase activity"/>
    <property type="evidence" value="ECO:0007669"/>
    <property type="project" value="UniProtKB-EC"/>
</dbReference>
<feature type="region of interest" description="Disordered" evidence="13">
    <location>
        <begin position="87"/>
        <end position="108"/>
    </location>
</feature>
<feature type="domain" description="Poly(A) polymerase nucleotidyltransferase" evidence="15">
    <location>
        <begin position="193"/>
        <end position="374"/>
    </location>
</feature>
<gene>
    <name evidence="16" type="ORF">E3N88_24766</name>
</gene>
<comment type="cofactor">
    <cofactor evidence="2">
        <name>Mg(2+)</name>
        <dbReference type="ChEBI" id="CHEBI:18420"/>
    </cofactor>
</comment>
<evidence type="ECO:0000256" key="11">
    <source>
        <dbReference type="ARBA" id="ARBA00022842"/>
    </source>
</evidence>
<feature type="domain" description="Poly(A) polymerase central" evidence="14">
    <location>
        <begin position="380"/>
        <end position="514"/>
    </location>
</feature>
<dbReference type="FunFam" id="3.30.460.10:FF:000002">
    <property type="entry name" value="Poly(A) polymerase alpha, putative"/>
    <property type="match status" value="1"/>
</dbReference>